<name>A0A9D4U5Z3_ADICA</name>
<dbReference type="Proteomes" id="UP000886520">
    <property type="component" value="Chromosome 23"/>
</dbReference>
<dbReference type="GO" id="GO:0008194">
    <property type="term" value="F:UDP-glycosyltransferase activity"/>
    <property type="evidence" value="ECO:0007669"/>
    <property type="project" value="InterPro"/>
</dbReference>
<gene>
    <name evidence="2" type="ORF">GOP47_0024113</name>
</gene>
<evidence type="ECO:0008006" key="4">
    <source>
        <dbReference type="Google" id="ProtNLM"/>
    </source>
</evidence>
<keyword evidence="1" id="KW-0808">Transferase</keyword>
<reference evidence="2" key="1">
    <citation type="submission" date="2021-01" db="EMBL/GenBank/DDBJ databases">
        <title>Adiantum capillus-veneris genome.</title>
        <authorList>
            <person name="Fang Y."/>
            <person name="Liao Q."/>
        </authorList>
    </citation>
    <scope>NUCLEOTIDE SEQUENCE</scope>
    <source>
        <strain evidence="2">H3</strain>
        <tissue evidence="2">Leaf</tissue>
    </source>
</reference>
<dbReference type="Pfam" id="PF00201">
    <property type="entry name" value="UDPGT"/>
    <property type="match status" value="1"/>
</dbReference>
<dbReference type="SUPFAM" id="SSF53756">
    <property type="entry name" value="UDP-Glycosyltransferase/glycogen phosphorylase"/>
    <property type="match status" value="1"/>
</dbReference>
<dbReference type="EMBL" id="JABFUD020000023">
    <property type="protein sequence ID" value="KAI5061608.1"/>
    <property type="molecule type" value="Genomic_DNA"/>
</dbReference>
<dbReference type="Gene3D" id="3.40.50.2000">
    <property type="entry name" value="Glycogen Phosphorylase B"/>
    <property type="match status" value="2"/>
</dbReference>
<dbReference type="AlphaFoldDB" id="A0A9D4U5Z3"/>
<comment type="caution">
    <text evidence="2">The sequence shown here is derived from an EMBL/GenBank/DDBJ whole genome shotgun (WGS) entry which is preliminary data.</text>
</comment>
<accession>A0A9D4U5Z3</accession>
<evidence type="ECO:0000313" key="3">
    <source>
        <dbReference type="Proteomes" id="UP000886520"/>
    </source>
</evidence>
<dbReference type="PANTHER" id="PTHR48045:SF31">
    <property type="entry name" value="UDP-GLYCOSYLTRANSFERASE 76B1-LIKE"/>
    <property type="match status" value="1"/>
</dbReference>
<evidence type="ECO:0000313" key="2">
    <source>
        <dbReference type="EMBL" id="KAI5061608.1"/>
    </source>
</evidence>
<dbReference type="CDD" id="cd03784">
    <property type="entry name" value="GT1_Gtf-like"/>
    <property type="match status" value="1"/>
</dbReference>
<protein>
    <recommendedName>
        <fullName evidence="4">Glycosyltransferase</fullName>
    </recommendedName>
</protein>
<dbReference type="OrthoDB" id="5835829at2759"/>
<organism evidence="2 3">
    <name type="scientific">Adiantum capillus-veneris</name>
    <name type="common">Maidenhair fern</name>
    <dbReference type="NCBI Taxonomy" id="13818"/>
    <lineage>
        <taxon>Eukaryota</taxon>
        <taxon>Viridiplantae</taxon>
        <taxon>Streptophyta</taxon>
        <taxon>Embryophyta</taxon>
        <taxon>Tracheophyta</taxon>
        <taxon>Polypodiopsida</taxon>
        <taxon>Polypodiidae</taxon>
        <taxon>Polypodiales</taxon>
        <taxon>Pteridineae</taxon>
        <taxon>Pteridaceae</taxon>
        <taxon>Vittarioideae</taxon>
        <taxon>Adiantum</taxon>
    </lineage>
</organism>
<dbReference type="PANTHER" id="PTHR48045">
    <property type="entry name" value="UDP-GLYCOSYLTRANSFERASE 72B1"/>
    <property type="match status" value="1"/>
</dbReference>
<keyword evidence="3" id="KW-1185">Reference proteome</keyword>
<evidence type="ECO:0000256" key="1">
    <source>
        <dbReference type="ARBA" id="ARBA00022679"/>
    </source>
</evidence>
<dbReference type="FunFam" id="3.40.50.2000:FF:000060">
    <property type="entry name" value="Glycosyltransferase"/>
    <property type="match status" value="1"/>
</dbReference>
<sequence>MDIARKLASLGVSITFVCTEGYIGNMIKQGFNPGGLPIRLVGLPDGLPPEKSMTDSVDQINVLIEVTEKLVPSLEDLLCRLNEEDRIACVLYDFMLWWMGRLGQKLGMPTYIFYAMSASFFSYLTYIPELVSQGRLPLEPHTDLNDESIIFKIPGFPSLHAREVPDISWSPNALCSFDYTMRSTAAWRDATGILFNTVYDLEKEVIDDLRERAPEMDIRAVGPLLPLEYLSAEMAESAVEGTKSVNAERCLRWLDEQPEASVLYIAFGTIASPSVQQLHELAMGLEASKARFVWVVSVGDESNLQDDGAEDDIVDDGDEKAMKSAERKGKQMNDGKLSGNVLPSGFEERTQGKGLVLWQLAPQRKILAHGAIGGFLTHCGWNSTLEGMCKGVPLLCCPMFGDQGMNGKWVEEVVHTGKRLQLQRDEVQRQVQQLVDMSSPLRLSACRLRDIACRAALPGGSSHIDLHAFIQNLE</sequence>
<proteinExistence type="predicted"/>
<dbReference type="InterPro" id="IPR002213">
    <property type="entry name" value="UDP_glucos_trans"/>
</dbReference>